<accession>A0A1M4ZSR3</accession>
<protein>
    <recommendedName>
        <fullName evidence="8">Abasic site processing protein</fullName>
        <ecNumber evidence="8">3.4.-.-</ecNumber>
    </recommendedName>
</protein>
<evidence type="ECO:0000313" key="10">
    <source>
        <dbReference type="Proteomes" id="UP000184147"/>
    </source>
</evidence>
<evidence type="ECO:0000256" key="7">
    <source>
        <dbReference type="ARBA" id="ARBA00023239"/>
    </source>
</evidence>
<keyword evidence="3" id="KW-0227">DNA damage</keyword>
<dbReference type="GO" id="GO:0003697">
    <property type="term" value="F:single-stranded DNA binding"/>
    <property type="evidence" value="ECO:0007669"/>
    <property type="project" value="InterPro"/>
</dbReference>
<evidence type="ECO:0000256" key="8">
    <source>
        <dbReference type="RuleBase" id="RU364100"/>
    </source>
</evidence>
<evidence type="ECO:0000256" key="5">
    <source>
        <dbReference type="ARBA" id="ARBA00023124"/>
    </source>
</evidence>
<reference evidence="9 10" key="1">
    <citation type="submission" date="2016-11" db="EMBL/GenBank/DDBJ databases">
        <authorList>
            <person name="Jaros S."/>
            <person name="Januszkiewicz K."/>
            <person name="Wedrychowicz H."/>
        </authorList>
    </citation>
    <scope>NUCLEOTIDE SEQUENCE [LARGE SCALE GENOMIC DNA]</scope>
    <source>
        <strain evidence="9 10">DSM 25660</strain>
    </source>
</reference>
<dbReference type="GO" id="GO:0106300">
    <property type="term" value="P:protein-DNA covalent cross-linking repair"/>
    <property type="evidence" value="ECO:0007669"/>
    <property type="project" value="InterPro"/>
</dbReference>
<dbReference type="PANTHER" id="PTHR13604:SF0">
    <property type="entry name" value="ABASIC SITE PROCESSING PROTEIN HMCES"/>
    <property type="match status" value="1"/>
</dbReference>
<proteinExistence type="inferred from homology"/>
<gene>
    <name evidence="9" type="ORF">SAMN05444377_1058</name>
</gene>
<evidence type="ECO:0000313" key="9">
    <source>
        <dbReference type="EMBL" id="SHF21130.1"/>
    </source>
</evidence>
<evidence type="ECO:0000256" key="3">
    <source>
        <dbReference type="ARBA" id="ARBA00022763"/>
    </source>
</evidence>
<keyword evidence="7" id="KW-0456">Lyase</keyword>
<dbReference type="PANTHER" id="PTHR13604">
    <property type="entry name" value="DC12-RELATED"/>
    <property type="match status" value="1"/>
</dbReference>
<dbReference type="OrthoDB" id="9782620at2"/>
<evidence type="ECO:0000256" key="2">
    <source>
        <dbReference type="ARBA" id="ARBA00022670"/>
    </source>
</evidence>
<dbReference type="EMBL" id="FQVQ01000005">
    <property type="protein sequence ID" value="SHF21130.1"/>
    <property type="molecule type" value="Genomic_DNA"/>
</dbReference>
<dbReference type="GO" id="GO:0008233">
    <property type="term" value="F:peptidase activity"/>
    <property type="evidence" value="ECO:0007669"/>
    <property type="project" value="UniProtKB-KW"/>
</dbReference>
<dbReference type="Gene3D" id="3.90.1680.10">
    <property type="entry name" value="SOS response associated peptidase-like"/>
    <property type="match status" value="1"/>
</dbReference>
<dbReference type="AlphaFoldDB" id="A0A1M4ZSR3"/>
<keyword evidence="10" id="KW-1185">Reference proteome</keyword>
<sequence length="206" mass="24113">MCFYMQMKDPKPKVEARFKAKAAPETLWPQSECFNGFSFPKIALITDAAPDQLQTNFSWGLLPPWAKDIEFRKNTLNARLETLNEKPSFKDILHQRCLIPANAYFDWQWLDRQGKAKQRYRIHATEELFAFAGLYHCWKHPETGEIINTFTLLTTEANATMAYIHSTKKRMPVILHREDEQRWLQHAIEPKALAFPYDVPLLAFPD</sequence>
<keyword evidence="6" id="KW-0238">DNA-binding</keyword>
<keyword evidence="4 8" id="KW-0378">Hydrolase</keyword>
<dbReference type="Pfam" id="PF02586">
    <property type="entry name" value="SRAP"/>
    <property type="match status" value="1"/>
</dbReference>
<name>A0A1M4ZSR3_9FLAO</name>
<evidence type="ECO:0000256" key="1">
    <source>
        <dbReference type="ARBA" id="ARBA00008136"/>
    </source>
</evidence>
<dbReference type="STRING" id="1124188.SAMN05444377_1058"/>
<evidence type="ECO:0000256" key="4">
    <source>
        <dbReference type="ARBA" id="ARBA00022801"/>
    </source>
</evidence>
<keyword evidence="5" id="KW-0190">Covalent protein-DNA linkage</keyword>
<dbReference type="GO" id="GO:0016829">
    <property type="term" value="F:lyase activity"/>
    <property type="evidence" value="ECO:0007669"/>
    <property type="project" value="UniProtKB-KW"/>
</dbReference>
<dbReference type="InterPro" id="IPR036590">
    <property type="entry name" value="SRAP-like"/>
</dbReference>
<dbReference type="EC" id="3.4.-.-" evidence="8"/>
<dbReference type="GO" id="GO:0006508">
    <property type="term" value="P:proteolysis"/>
    <property type="evidence" value="ECO:0007669"/>
    <property type="project" value="UniProtKB-KW"/>
</dbReference>
<dbReference type="Proteomes" id="UP000184147">
    <property type="component" value="Unassembled WGS sequence"/>
</dbReference>
<dbReference type="SUPFAM" id="SSF143081">
    <property type="entry name" value="BB1717-like"/>
    <property type="match status" value="1"/>
</dbReference>
<evidence type="ECO:0000256" key="6">
    <source>
        <dbReference type="ARBA" id="ARBA00023125"/>
    </source>
</evidence>
<dbReference type="InterPro" id="IPR003738">
    <property type="entry name" value="SRAP"/>
</dbReference>
<comment type="similarity">
    <text evidence="1 8">Belongs to the SOS response-associated peptidase family.</text>
</comment>
<keyword evidence="2 8" id="KW-0645">Protease</keyword>
<organism evidence="9 10">
    <name type="scientific">Flavobacterium fontis</name>
    <dbReference type="NCBI Taxonomy" id="1124188"/>
    <lineage>
        <taxon>Bacteria</taxon>
        <taxon>Pseudomonadati</taxon>
        <taxon>Bacteroidota</taxon>
        <taxon>Flavobacteriia</taxon>
        <taxon>Flavobacteriales</taxon>
        <taxon>Flavobacteriaceae</taxon>
        <taxon>Flavobacterium</taxon>
    </lineage>
</organism>
<dbReference type="RefSeq" id="WP_073362475.1">
    <property type="nucleotide sequence ID" value="NZ_FQVQ01000005.1"/>
</dbReference>